<dbReference type="Pfam" id="PF06097">
    <property type="entry name" value="DUF945"/>
    <property type="match status" value="1"/>
</dbReference>
<gene>
    <name evidence="1" type="ORF">B9G39_10280</name>
</gene>
<keyword evidence="2" id="KW-1185">Reference proteome</keyword>
<dbReference type="InterPro" id="IPR010352">
    <property type="entry name" value="DUF945"/>
</dbReference>
<evidence type="ECO:0000313" key="1">
    <source>
        <dbReference type="EMBL" id="RDH43798.1"/>
    </source>
</evidence>
<proteinExistence type="predicted"/>
<comment type="caution">
    <text evidence="1">The sequence shown here is derived from an EMBL/GenBank/DDBJ whole genome shotgun (WGS) entry which is preliminary data.</text>
</comment>
<name>A0A4P9VKH1_9GAMM</name>
<dbReference type="AlphaFoldDB" id="A0A4P9VKH1"/>
<protein>
    <submittedName>
        <fullName evidence="1">DUF945 domain-containing protein</fullName>
    </submittedName>
</protein>
<dbReference type="EMBL" id="NDXW01000001">
    <property type="protein sequence ID" value="RDH43798.1"/>
    <property type="molecule type" value="Genomic_DNA"/>
</dbReference>
<accession>A0A4P9VKH1</accession>
<evidence type="ECO:0000313" key="2">
    <source>
        <dbReference type="Proteomes" id="UP000257039"/>
    </source>
</evidence>
<dbReference type="Proteomes" id="UP000257039">
    <property type="component" value="Unassembled WGS sequence"/>
</dbReference>
<sequence>MFIVKKLLFIVVILAIVIAGGPFVSGLQAEKHYDASVVQLEQALQEYQHLISYSVKKDYQRGWFQSQASTELQISPKDEAPITLNMQHSIQHGPVFWGKNPLFGLASTTTDLQYSAEAQEAISMLWKDKKPLVISSVTGFSGETTFDIQLTPFSLEENGNKVEVKPAQITASITPQADKLNASGHWQGMSLNSQDGTLNMGKMTFSSDKTRVLESLWVGDDQADIDFLTFSEPSGAAFRQVNLQGFSMTAHSELQAEAINANANLRFAAVTIDEEKLASDIILNLKLNNIAAKPLVAIQQVMTNWQQQALQQTNPTPPDFAQLQPHFQAILKQGPSIEISKLHAATQKGNVDADLLASIKTDNPMLLSNPLFMLGAIQAKANVSVPKALLMESPMAPQLEMYIQQGVLKEEAGQLKAKVDFTDGSLTINDQKMM</sequence>
<organism evidence="1 2">
    <name type="scientific">Zooshikella ganghwensis</name>
    <dbReference type="NCBI Taxonomy" id="202772"/>
    <lineage>
        <taxon>Bacteria</taxon>
        <taxon>Pseudomonadati</taxon>
        <taxon>Pseudomonadota</taxon>
        <taxon>Gammaproteobacteria</taxon>
        <taxon>Oceanospirillales</taxon>
        <taxon>Zooshikellaceae</taxon>
        <taxon>Zooshikella</taxon>
    </lineage>
</organism>
<reference evidence="1 2" key="1">
    <citation type="submission" date="2017-04" db="EMBL/GenBank/DDBJ databases">
        <title>Draft genome sequence of Zooshikella ganghwensis VG4 isolated from Red Sea sediments.</title>
        <authorList>
            <person name="Rehman Z."/>
            <person name="Alam I."/>
            <person name="Kamau A."/>
            <person name="Bajic V."/>
            <person name="Leiknes T."/>
        </authorList>
    </citation>
    <scope>NUCLEOTIDE SEQUENCE [LARGE SCALE GENOMIC DNA]</scope>
    <source>
        <strain evidence="1 2">VG4</strain>
    </source>
</reference>